<dbReference type="EMBL" id="JAEUBG010003525">
    <property type="protein sequence ID" value="KAH3682649.1"/>
    <property type="molecule type" value="Genomic_DNA"/>
</dbReference>
<comment type="caution">
    <text evidence="5">The sequence shown here is derived from an EMBL/GenBank/DDBJ whole genome shotgun (WGS) entry which is preliminary data.</text>
</comment>
<reference evidence="5" key="1">
    <citation type="journal article" date="2021" name="Open Biol.">
        <title>Shared evolutionary footprints suggest mitochondrial oxidative damage underlies multiple complex I losses in fungi.</title>
        <authorList>
            <person name="Schikora-Tamarit M.A."/>
            <person name="Marcet-Houben M."/>
            <person name="Nosek J."/>
            <person name="Gabaldon T."/>
        </authorList>
    </citation>
    <scope>NUCLEOTIDE SEQUENCE</scope>
    <source>
        <strain evidence="5">CBS2887</strain>
    </source>
</reference>
<proteinExistence type="predicted"/>
<keyword evidence="2" id="KW-0812">Transmembrane</keyword>
<feature type="region of interest" description="Disordered" evidence="1">
    <location>
        <begin position="347"/>
        <end position="467"/>
    </location>
</feature>
<dbReference type="AlphaFoldDB" id="A0A9P8Q4I6"/>
<dbReference type="Pfam" id="PF01822">
    <property type="entry name" value="WSC"/>
    <property type="match status" value="1"/>
</dbReference>
<dbReference type="PROSITE" id="PS51212">
    <property type="entry name" value="WSC"/>
    <property type="match status" value="1"/>
</dbReference>
<evidence type="ECO:0000256" key="1">
    <source>
        <dbReference type="SAM" id="MobiDB-lite"/>
    </source>
</evidence>
<feature type="chain" id="PRO_5040503505" description="WSC domain-containing protein" evidence="3">
    <location>
        <begin position="19"/>
        <end position="527"/>
    </location>
</feature>
<evidence type="ECO:0000256" key="2">
    <source>
        <dbReference type="SAM" id="Phobius"/>
    </source>
</evidence>
<sequence>MILLHFLLCTLIFHIISAFSLTLSYCSEELSTYASFQFENLYQSLGLCTEACNTAKFALAVVSYKSCFCSDDMPSSQTPLSLCSEECPGYPLEDCAGDGYYGYVLLNSELLESESSALETSSTSAASSWKISTTYLSSTTRQSASSIVTATTSRSTSTSSTTCTPTIVTTNSQALIPTTSVSATSIQSTLNTSLSTQTILTLSFSNIERTTTLIQQQVITPTSVIVTTPTVTSLIVSVVTISGTPATEFVTTALEHVTTIMQVGIASTSTFLNIVSAEASTATMTGLSVLRNGNELNGTESEIPGKDTTKKGFFQHKGKVAAVFSVVSVLVLASLVLMVVLLCHSQNPEEHEESRETHNSRLSDSDDDILPNPIMKTIPIKGDNEMKGEAAYTVGEKQVPNSSGSSTSTSSSESNIPPSRSPSTKKKRSRSFRFKQGQKSPSVTPPLSRDNTKRRTRNVSLTSNDYGTPIIDNRGESTYIDQRLDFNAFNTNNGVQDQTQINQVQDDTASLDDDVDYSRRVLKIANP</sequence>
<dbReference type="InterPro" id="IPR002889">
    <property type="entry name" value="WSC_carb-bd"/>
</dbReference>
<reference evidence="5" key="2">
    <citation type="submission" date="2021-01" db="EMBL/GenBank/DDBJ databases">
        <authorList>
            <person name="Schikora-Tamarit M.A."/>
        </authorList>
    </citation>
    <scope>NUCLEOTIDE SEQUENCE</scope>
    <source>
        <strain evidence="5">CBS2887</strain>
    </source>
</reference>
<accession>A0A9P8Q4I6</accession>
<feature type="compositionally biased region" description="Basic residues" evidence="1">
    <location>
        <begin position="423"/>
        <end position="433"/>
    </location>
</feature>
<evidence type="ECO:0000256" key="3">
    <source>
        <dbReference type="SAM" id="SignalP"/>
    </source>
</evidence>
<keyword evidence="2" id="KW-0472">Membrane</keyword>
<keyword evidence="2" id="KW-1133">Transmembrane helix</keyword>
<keyword evidence="3" id="KW-0732">Signal</keyword>
<gene>
    <name evidence="5" type="ORF">WICPIJ_006381</name>
</gene>
<protein>
    <recommendedName>
        <fullName evidence="4">WSC domain-containing protein</fullName>
    </recommendedName>
</protein>
<evidence type="ECO:0000313" key="6">
    <source>
        <dbReference type="Proteomes" id="UP000774326"/>
    </source>
</evidence>
<feature type="compositionally biased region" description="Basic and acidic residues" evidence="1">
    <location>
        <begin position="347"/>
        <end position="364"/>
    </location>
</feature>
<feature type="signal peptide" evidence="3">
    <location>
        <begin position="1"/>
        <end position="18"/>
    </location>
</feature>
<evidence type="ECO:0000313" key="5">
    <source>
        <dbReference type="EMBL" id="KAH3682649.1"/>
    </source>
</evidence>
<feature type="transmembrane region" description="Helical" evidence="2">
    <location>
        <begin position="320"/>
        <end position="343"/>
    </location>
</feature>
<keyword evidence="6" id="KW-1185">Reference proteome</keyword>
<dbReference type="OrthoDB" id="2537459at2759"/>
<name>A0A9P8Q4I6_WICPI</name>
<dbReference type="Proteomes" id="UP000774326">
    <property type="component" value="Unassembled WGS sequence"/>
</dbReference>
<organism evidence="5 6">
    <name type="scientific">Wickerhamomyces pijperi</name>
    <name type="common">Yeast</name>
    <name type="synonym">Pichia pijperi</name>
    <dbReference type="NCBI Taxonomy" id="599730"/>
    <lineage>
        <taxon>Eukaryota</taxon>
        <taxon>Fungi</taxon>
        <taxon>Dikarya</taxon>
        <taxon>Ascomycota</taxon>
        <taxon>Saccharomycotina</taxon>
        <taxon>Saccharomycetes</taxon>
        <taxon>Phaffomycetales</taxon>
        <taxon>Wickerhamomycetaceae</taxon>
        <taxon>Wickerhamomyces</taxon>
    </lineage>
</organism>
<dbReference type="SMART" id="SM00321">
    <property type="entry name" value="WSC"/>
    <property type="match status" value="1"/>
</dbReference>
<feature type="compositionally biased region" description="Low complexity" evidence="1">
    <location>
        <begin position="400"/>
        <end position="422"/>
    </location>
</feature>
<feature type="domain" description="WSC" evidence="4">
    <location>
        <begin position="20"/>
        <end position="107"/>
    </location>
</feature>
<evidence type="ECO:0000259" key="4">
    <source>
        <dbReference type="PROSITE" id="PS51212"/>
    </source>
</evidence>